<keyword evidence="5" id="KW-0229">DNA integration</keyword>
<keyword evidence="8" id="KW-0131">Cell cycle</keyword>
<dbReference type="InterPro" id="IPR013762">
    <property type="entry name" value="Integrase-like_cat_sf"/>
</dbReference>
<protein>
    <submittedName>
        <fullName evidence="12">Tyrosine recombinase XerD</fullName>
    </submittedName>
</protein>
<dbReference type="PROSITE" id="PS51898">
    <property type="entry name" value="TYR_RECOMBINASE"/>
    <property type="match status" value="1"/>
</dbReference>
<dbReference type="Pfam" id="PF00589">
    <property type="entry name" value="Phage_integrase"/>
    <property type="match status" value="1"/>
</dbReference>
<name>A0ABN6ZGD2_9FIRM</name>
<dbReference type="InterPro" id="IPR044068">
    <property type="entry name" value="CB"/>
</dbReference>
<keyword evidence="4" id="KW-0159">Chromosome partition</keyword>
<feature type="domain" description="Core-binding (CB)" evidence="11">
    <location>
        <begin position="15"/>
        <end position="100"/>
    </location>
</feature>
<dbReference type="PANTHER" id="PTHR30349:SF77">
    <property type="entry name" value="TYROSINE RECOMBINASE XERC"/>
    <property type="match status" value="1"/>
</dbReference>
<evidence type="ECO:0000256" key="6">
    <source>
        <dbReference type="ARBA" id="ARBA00023125"/>
    </source>
</evidence>
<accession>A0ABN6ZGD2</accession>
<dbReference type="PROSITE" id="PS51900">
    <property type="entry name" value="CB"/>
    <property type="match status" value="1"/>
</dbReference>
<dbReference type="Proteomes" id="UP001432099">
    <property type="component" value="Chromosome"/>
</dbReference>
<evidence type="ECO:0000256" key="5">
    <source>
        <dbReference type="ARBA" id="ARBA00022908"/>
    </source>
</evidence>
<dbReference type="InterPro" id="IPR010998">
    <property type="entry name" value="Integrase_recombinase_N"/>
</dbReference>
<dbReference type="InterPro" id="IPR004107">
    <property type="entry name" value="Integrase_SAM-like_N"/>
</dbReference>
<keyword evidence="3" id="KW-0132">Cell division</keyword>
<reference evidence="12" key="1">
    <citation type="journal article" date="2024" name="Int. J. Syst. Evol. Microbiol.">
        <title>Turicibacter faecis sp. nov., isolated from faeces of heart failure mouse model.</title>
        <authorList>
            <person name="Imamura Y."/>
            <person name="Motooka D."/>
            <person name="Nakajima Y."/>
            <person name="Ito S."/>
            <person name="Kitakaze M."/>
            <person name="Iida T."/>
            <person name="Nakamura S."/>
        </authorList>
    </citation>
    <scope>NUCLEOTIDE SEQUENCE</scope>
    <source>
        <strain evidence="12">TC023</strain>
    </source>
</reference>
<evidence type="ECO:0000256" key="9">
    <source>
        <dbReference type="PROSITE-ProRule" id="PRU01248"/>
    </source>
</evidence>
<dbReference type="Gene3D" id="1.10.150.130">
    <property type="match status" value="1"/>
</dbReference>
<evidence type="ECO:0000259" key="10">
    <source>
        <dbReference type="PROSITE" id="PS51898"/>
    </source>
</evidence>
<dbReference type="Pfam" id="PF02899">
    <property type="entry name" value="Phage_int_SAM_1"/>
    <property type="match status" value="1"/>
</dbReference>
<feature type="domain" description="Tyr recombinase" evidence="10">
    <location>
        <begin position="130"/>
        <end position="319"/>
    </location>
</feature>
<keyword evidence="6 9" id="KW-0238">DNA-binding</keyword>
<evidence type="ECO:0000256" key="1">
    <source>
        <dbReference type="ARBA" id="ARBA00004496"/>
    </source>
</evidence>
<evidence type="ECO:0000313" key="12">
    <source>
        <dbReference type="EMBL" id="BEH91015.1"/>
    </source>
</evidence>
<evidence type="ECO:0000256" key="4">
    <source>
        <dbReference type="ARBA" id="ARBA00022829"/>
    </source>
</evidence>
<evidence type="ECO:0000256" key="7">
    <source>
        <dbReference type="ARBA" id="ARBA00023172"/>
    </source>
</evidence>
<dbReference type="InterPro" id="IPR011010">
    <property type="entry name" value="DNA_brk_join_enz"/>
</dbReference>
<dbReference type="Gene3D" id="1.10.443.10">
    <property type="entry name" value="Intergrase catalytic core"/>
    <property type="match status" value="1"/>
</dbReference>
<evidence type="ECO:0000256" key="8">
    <source>
        <dbReference type="ARBA" id="ARBA00023306"/>
    </source>
</evidence>
<sequence length="323" mass="37009">MVELILSRNRAVGPEKKVHFIRHFLNLKASNSRYTAISYERDILDFFQVETIEQITLEQIIAVNMFDVEHYLLDLRGKGCATATINRKVSSLSSLYKWLLKYQDNKTGTALLRFNPFGNLKEEKPKVTSKETEFLTEQECTQLLAIFDTTKLVELRNKAIIYLALTTALRKSELIHIRLKDLATYGEYEVIHVVRKGNKRDMVKVQAPVKALIDEYVARTGRDYDKDASSYLFVGHSRNKRNNEKLDPSSLNYMMKTACQRAGISKHLKVHSTRHTAITLAIRGGASIEKVRDFAAHQNIATTNRYVHSVDKLKENAGDLIQF</sequence>
<dbReference type="PANTHER" id="PTHR30349">
    <property type="entry name" value="PHAGE INTEGRASE-RELATED"/>
    <property type="match status" value="1"/>
</dbReference>
<evidence type="ECO:0000256" key="2">
    <source>
        <dbReference type="ARBA" id="ARBA00022490"/>
    </source>
</evidence>
<evidence type="ECO:0000313" key="13">
    <source>
        <dbReference type="Proteomes" id="UP001432099"/>
    </source>
</evidence>
<dbReference type="InterPro" id="IPR002104">
    <property type="entry name" value="Integrase_catalytic"/>
</dbReference>
<proteinExistence type="predicted"/>
<evidence type="ECO:0000256" key="3">
    <source>
        <dbReference type="ARBA" id="ARBA00022618"/>
    </source>
</evidence>
<dbReference type="EMBL" id="AP028127">
    <property type="protein sequence ID" value="BEH91015.1"/>
    <property type="molecule type" value="Genomic_DNA"/>
</dbReference>
<evidence type="ECO:0000259" key="11">
    <source>
        <dbReference type="PROSITE" id="PS51900"/>
    </source>
</evidence>
<keyword evidence="7" id="KW-0233">DNA recombination</keyword>
<keyword evidence="2" id="KW-0963">Cytoplasm</keyword>
<keyword evidence="13" id="KW-1185">Reference proteome</keyword>
<gene>
    <name evidence="12" type="primary">xerD_2</name>
    <name evidence="12" type="ORF">T23_11170</name>
</gene>
<dbReference type="SUPFAM" id="SSF56349">
    <property type="entry name" value="DNA breaking-rejoining enzymes"/>
    <property type="match status" value="1"/>
</dbReference>
<dbReference type="InterPro" id="IPR050090">
    <property type="entry name" value="Tyrosine_recombinase_XerCD"/>
</dbReference>
<comment type="subcellular location">
    <subcellularLocation>
        <location evidence="1">Cytoplasm</location>
    </subcellularLocation>
</comment>
<organism evidence="12 13">
    <name type="scientific">Turicibacter faecis</name>
    <dbReference type="NCBI Taxonomy" id="2963365"/>
    <lineage>
        <taxon>Bacteria</taxon>
        <taxon>Bacillati</taxon>
        <taxon>Bacillota</taxon>
        <taxon>Erysipelotrichia</taxon>
        <taxon>Erysipelotrichales</taxon>
        <taxon>Turicibacteraceae</taxon>
        <taxon>Turicibacter</taxon>
    </lineage>
</organism>